<gene>
    <name evidence="2" type="ORF">KFE25_012333</name>
</gene>
<feature type="region of interest" description="Disordered" evidence="1">
    <location>
        <begin position="355"/>
        <end position="379"/>
    </location>
</feature>
<feature type="compositionally biased region" description="Gly residues" evidence="1">
    <location>
        <begin position="363"/>
        <end position="376"/>
    </location>
</feature>
<evidence type="ECO:0000256" key="1">
    <source>
        <dbReference type="SAM" id="MobiDB-lite"/>
    </source>
</evidence>
<proteinExistence type="predicted"/>
<reference evidence="2" key="1">
    <citation type="submission" date="2021-05" db="EMBL/GenBank/DDBJ databases">
        <title>The genome of the haptophyte Pavlova lutheri (Diacronema luteri, Pavlovales) - a model for lipid biosynthesis in eukaryotic algae.</title>
        <authorList>
            <person name="Hulatt C.J."/>
            <person name="Posewitz M.C."/>
        </authorList>
    </citation>
    <scope>NUCLEOTIDE SEQUENCE</scope>
    <source>
        <strain evidence="2">NIVA-4/92</strain>
    </source>
</reference>
<evidence type="ECO:0000313" key="2">
    <source>
        <dbReference type="EMBL" id="KAG8464970.1"/>
    </source>
</evidence>
<feature type="compositionally biased region" description="Acidic residues" evidence="1">
    <location>
        <begin position="538"/>
        <end position="549"/>
    </location>
</feature>
<dbReference type="AlphaFoldDB" id="A0A8J5XLD6"/>
<comment type="caution">
    <text evidence="2">The sequence shown here is derived from an EMBL/GenBank/DDBJ whole genome shotgun (WGS) entry which is preliminary data.</text>
</comment>
<sequence>MMTDSIRAMLEWIVEDALPARPRRVWLRVSPALLQAEHDGRECVRSAAALALVVARRGARVARAPHAWGGGALEVRADGSSREVTLRADPSTAHTCIEWARAPPSPDEGPSAAEVARAHPNAAAHHPLPPPHQLRLCDVRAFLQFLPAGVVEPVTLHVSVLASQSPSVRHLQIDYEPPLCDLRETTAQWLGLASAAEIGAVHSTCEAAGVCVVVTAALSNGAAADESALVLLPFLDSLPLAPAKQHACARELSAVDWSRYGVALAEPAAPFDLAAPRSAARARGTCLPAGTAAGRFAAAGADDDLDTTSAHGMPAALRLPLVFDVAPSSRSARALERVSAACAARDGAAADAAFREGASSTGADGGGPPGDGGVSGGIRQPPTQLDLFIGIHIFTLVSTLRGTSTVAHWDELHAEQRGPPVTAAVCAAIDDLRKRSPRAERALRSKAARDAALVREAFAPRMAGAIVRLLETRTGSERVLRELAPPSGSAAEASEAVTSQLCARYDAQLGRGARAAAKAARGQGGARRGRRTTALVEPELDEDDKDSDDQGGWHVSPSHAADDDDDTCTAAASGYHDAGRPRVARGRDDGGIGATAGGGGRWAERVACSGHLEQAAAAAVDDDDDDFF</sequence>
<feature type="region of interest" description="Disordered" evidence="1">
    <location>
        <begin position="519"/>
        <end position="601"/>
    </location>
</feature>
<accession>A0A8J5XLD6</accession>
<feature type="compositionally biased region" description="Gly residues" evidence="1">
    <location>
        <begin position="591"/>
        <end position="601"/>
    </location>
</feature>
<name>A0A8J5XLD6_DIALT</name>
<keyword evidence="3" id="KW-1185">Reference proteome</keyword>
<dbReference type="Proteomes" id="UP000751190">
    <property type="component" value="Unassembled WGS sequence"/>
</dbReference>
<evidence type="ECO:0000313" key="3">
    <source>
        <dbReference type="Proteomes" id="UP000751190"/>
    </source>
</evidence>
<feature type="compositionally biased region" description="Basic and acidic residues" evidence="1">
    <location>
        <begin position="577"/>
        <end position="590"/>
    </location>
</feature>
<organism evidence="2 3">
    <name type="scientific">Diacronema lutheri</name>
    <name type="common">Unicellular marine alga</name>
    <name type="synonym">Monochrysis lutheri</name>
    <dbReference type="NCBI Taxonomy" id="2081491"/>
    <lineage>
        <taxon>Eukaryota</taxon>
        <taxon>Haptista</taxon>
        <taxon>Haptophyta</taxon>
        <taxon>Pavlovophyceae</taxon>
        <taxon>Pavlovales</taxon>
        <taxon>Pavlovaceae</taxon>
        <taxon>Diacronema</taxon>
    </lineage>
</organism>
<dbReference type="EMBL" id="JAGTXO010000011">
    <property type="protein sequence ID" value="KAG8464970.1"/>
    <property type="molecule type" value="Genomic_DNA"/>
</dbReference>
<protein>
    <submittedName>
        <fullName evidence="2">Uncharacterized protein</fullName>
    </submittedName>
</protein>